<gene>
    <name evidence="1" type="ORF">FJZ00_14230</name>
</gene>
<evidence type="ECO:0000313" key="1">
    <source>
        <dbReference type="EMBL" id="MBM3276307.1"/>
    </source>
</evidence>
<accession>A0A937X7R8</accession>
<evidence type="ECO:0000313" key="2">
    <source>
        <dbReference type="Proteomes" id="UP000703893"/>
    </source>
</evidence>
<reference evidence="1 2" key="1">
    <citation type="submission" date="2019-03" db="EMBL/GenBank/DDBJ databases">
        <title>Lake Tanganyika Metagenome-Assembled Genomes (MAGs).</title>
        <authorList>
            <person name="Tran P."/>
        </authorList>
    </citation>
    <scope>NUCLEOTIDE SEQUENCE [LARGE SCALE GENOMIC DNA]</scope>
    <source>
        <strain evidence="1">K_DeepCast_65m_m2_236</strain>
    </source>
</reference>
<protein>
    <submittedName>
        <fullName evidence="1">DUF2191 domain-containing protein</fullName>
    </submittedName>
</protein>
<name>A0A937X7R8_9BACT</name>
<dbReference type="AlphaFoldDB" id="A0A937X7R8"/>
<dbReference type="Proteomes" id="UP000703893">
    <property type="component" value="Unassembled WGS sequence"/>
</dbReference>
<proteinExistence type="predicted"/>
<comment type="caution">
    <text evidence="1">The sequence shown here is derived from an EMBL/GenBank/DDBJ whole genome shotgun (WGS) entry which is preliminary data.</text>
</comment>
<organism evidence="1 2">
    <name type="scientific">Candidatus Tanganyikabacteria bacterium</name>
    <dbReference type="NCBI Taxonomy" id="2961651"/>
    <lineage>
        <taxon>Bacteria</taxon>
        <taxon>Bacillati</taxon>
        <taxon>Candidatus Sericytochromatia</taxon>
        <taxon>Candidatus Tanganyikabacteria</taxon>
    </lineage>
</organism>
<sequence>MKTTVEIADPLFAEAKRQAKRRGVTFRELVETGLRRVLAEGRAAPKPFKLKVRPFHGDGLQPGVSWSNLREGIYEGRGE</sequence>
<dbReference type="EMBL" id="VGJX01000963">
    <property type="protein sequence ID" value="MBM3276307.1"/>
    <property type="molecule type" value="Genomic_DNA"/>
</dbReference>